<dbReference type="InterPro" id="IPR012466">
    <property type="entry name" value="NECAP_PHear"/>
</dbReference>
<dbReference type="PANTHER" id="PTHR12847">
    <property type="entry name" value="ATP-BINDING CASSETTE ABC TRANSPORTER-RELATED"/>
    <property type="match status" value="1"/>
</dbReference>
<sequence length="252" mass="27355">MAEDSYESVLFIAKEVSVYRIPPRQSSKGHKASDWDAPRSFLWSGRLRVIERTPSSSSGPPTCVVLLEDPNTGELFAACPYTGPHSVEQVLDSSRYFVVTVEDAGRRAWLGLGFSERSEAFDFNVALQDFARHSKPVTSTPSASAAKKDVPPPPPKDYSLKEGQTINISIGDKGRRSRPSKPSPSGSSGSTGAIPFLPPPPSADQVRAQKAQNGSDLLPLPPIARQVREEPEIEVKDSAVDLGFDDDFGEFQ</sequence>
<dbReference type="OMA" id="NEGHRAQ"/>
<evidence type="ECO:0000313" key="4">
    <source>
        <dbReference type="Proteomes" id="UP000033140"/>
    </source>
</evidence>
<feature type="region of interest" description="Disordered" evidence="1">
    <location>
        <begin position="135"/>
        <end position="252"/>
    </location>
</feature>
<accession>A0A0E9NIA1</accession>
<reference evidence="3 4" key="1">
    <citation type="journal article" date="2011" name="J. Gen. Appl. Microbiol.">
        <title>Draft genome sequencing of the enigmatic yeast Saitoella complicata.</title>
        <authorList>
            <person name="Nishida H."/>
            <person name="Hamamoto M."/>
            <person name="Sugiyama J."/>
        </authorList>
    </citation>
    <scope>NUCLEOTIDE SEQUENCE [LARGE SCALE GENOMIC DNA]</scope>
    <source>
        <strain evidence="3 4">NRRL Y-17804</strain>
    </source>
</reference>
<evidence type="ECO:0000256" key="1">
    <source>
        <dbReference type="SAM" id="MobiDB-lite"/>
    </source>
</evidence>
<dbReference type="InterPro" id="IPR011993">
    <property type="entry name" value="PH-like_dom_sf"/>
</dbReference>
<keyword evidence="4" id="KW-1185">Reference proteome</keyword>
<dbReference type="SUPFAM" id="SSF50729">
    <property type="entry name" value="PH domain-like"/>
    <property type="match status" value="1"/>
</dbReference>
<dbReference type="Proteomes" id="UP000033140">
    <property type="component" value="Unassembled WGS sequence"/>
</dbReference>
<dbReference type="AlphaFoldDB" id="A0A0E9NIA1"/>
<name>A0A0E9NIA1_SAICN</name>
<dbReference type="CDD" id="cd13228">
    <property type="entry name" value="PHear_NECAP"/>
    <property type="match status" value="1"/>
</dbReference>
<evidence type="ECO:0000259" key="2">
    <source>
        <dbReference type="Pfam" id="PF07933"/>
    </source>
</evidence>
<evidence type="ECO:0000313" key="3">
    <source>
        <dbReference type="EMBL" id="GAO49538.1"/>
    </source>
</evidence>
<dbReference type="Pfam" id="PF07933">
    <property type="entry name" value="DUF1681"/>
    <property type="match status" value="1"/>
</dbReference>
<comment type="caution">
    <text evidence="3">The sequence shown here is derived from an EMBL/GenBank/DDBJ whole genome shotgun (WGS) entry which is preliminary data.</text>
</comment>
<gene>
    <name evidence="3" type="ORF">G7K_3687-t1</name>
</gene>
<dbReference type="STRING" id="698492.A0A0E9NIA1"/>
<feature type="compositionally biased region" description="Basic and acidic residues" evidence="1">
    <location>
        <begin position="226"/>
        <end position="239"/>
    </location>
</feature>
<reference evidence="3 4" key="2">
    <citation type="journal article" date="2014" name="J. Gen. Appl. Microbiol.">
        <title>The early diverging ascomycetous budding yeast Saitoella complicata has three histone deacetylases belonging to the Clr6, Hos2, and Rpd3 lineages.</title>
        <authorList>
            <person name="Nishida H."/>
            <person name="Matsumoto T."/>
            <person name="Kondo S."/>
            <person name="Hamamoto M."/>
            <person name="Yoshikawa H."/>
        </authorList>
    </citation>
    <scope>NUCLEOTIDE SEQUENCE [LARGE SCALE GENOMIC DNA]</scope>
    <source>
        <strain evidence="3 4">NRRL Y-17804</strain>
    </source>
</reference>
<organism evidence="3 4">
    <name type="scientific">Saitoella complicata (strain BCRC 22490 / CBS 7301 / JCM 7358 / NBRC 10748 / NRRL Y-17804)</name>
    <dbReference type="NCBI Taxonomy" id="698492"/>
    <lineage>
        <taxon>Eukaryota</taxon>
        <taxon>Fungi</taxon>
        <taxon>Dikarya</taxon>
        <taxon>Ascomycota</taxon>
        <taxon>Taphrinomycotina</taxon>
        <taxon>Taphrinomycotina incertae sedis</taxon>
        <taxon>Saitoella</taxon>
    </lineage>
</organism>
<proteinExistence type="predicted"/>
<dbReference type="PANTHER" id="PTHR12847:SF9">
    <property type="entry name" value="NECAP-LIKE PROTEIN CG9132"/>
    <property type="match status" value="1"/>
</dbReference>
<reference evidence="3 4" key="3">
    <citation type="journal article" date="2015" name="Genome Announc.">
        <title>Draft Genome Sequence of the Archiascomycetous Yeast Saitoella complicata.</title>
        <authorList>
            <person name="Yamauchi K."/>
            <person name="Kondo S."/>
            <person name="Hamamoto M."/>
            <person name="Takahashi Y."/>
            <person name="Ogura Y."/>
            <person name="Hayashi T."/>
            <person name="Nishida H."/>
        </authorList>
    </citation>
    <scope>NUCLEOTIDE SEQUENCE [LARGE SCALE GENOMIC DNA]</scope>
    <source>
        <strain evidence="3 4">NRRL Y-17804</strain>
    </source>
</reference>
<dbReference type="GO" id="GO:0030125">
    <property type="term" value="C:clathrin vesicle coat"/>
    <property type="evidence" value="ECO:0007669"/>
    <property type="project" value="TreeGrafter"/>
</dbReference>
<protein>
    <recommendedName>
        <fullName evidence="2">NECAP PHear domain-containing protein</fullName>
    </recommendedName>
</protein>
<feature type="domain" description="NECAP PHear" evidence="2">
    <location>
        <begin position="6"/>
        <end position="171"/>
    </location>
</feature>
<dbReference type="EMBL" id="BACD03000023">
    <property type="protein sequence ID" value="GAO49538.1"/>
    <property type="molecule type" value="Genomic_DNA"/>
</dbReference>
<dbReference type="GO" id="GO:0006897">
    <property type="term" value="P:endocytosis"/>
    <property type="evidence" value="ECO:0007669"/>
    <property type="project" value="InterPro"/>
</dbReference>
<feature type="compositionally biased region" description="Acidic residues" evidence="1">
    <location>
        <begin position="243"/>
        <end position="252"/>
    </location>
</feature>
<dbReference type="Gene3D" id="2.30.29.30">
    <property type="entry name" value="Pleckstrin-homology domain (PH domain)/Phosphotyrosine-binding domain (PTB)"/>
    <property type="match status" value="1"/>
</dbReference>
<dbReference type="OrthoDB" id="10265489at2759"/>
<dbReference type="RefSeq" id="XP_019023268.1">
    <property type="nucleotide sequence ID" value="XM_019167790.1"/>
</dbReference>